<feature type="compositionally biased region" description="Acidic residues" evidence="1">
    <location>
        <begin position="92"/>
        <end position="104"/>
    </location>
</feature>
<keyword evidence="4" id="KW-1185">Reference proteome</keyword>
<organism evidence="3 4">
    <name type="scientific">Natrarchaeobius halalkaliphilus</name>
    <dbReference type="NCBI Taxonomy" id="1679091"/>
    <lineage>
        <taxon>Archaea</taxon>
        <taxon>Methanobacteriati</taxon>
        <taxon>Methanobacteriota</taxon>
        <taxon>Stenosarchaea group</taxon>
        <taxon>Halobacteria</taxon>
        <taxon>Halobacteriales</taxon>
        <taxon>Natrialbaceae</taxon>
        <taxon>Natrarchaeobius</taxon>
    </lineage>
</organism>
<dbReference type="Proteomes" id="UP000273828">
    <property type="component" value="Unassembled WGS sequence"/>
</dbReference>
<evidence type="ECO:0000259" key="2">
    <source>
        <dbReference type="Pfam" id="PF26490"/>
    </source>
</evidence>
<dbReference type="EMBL" id="REFY01000007">
    <property type="protein sequence ID" value="RQG86759.1"/>
    <property type="molecule type" value="Genomic_DNA"/>
</dbReference>
<dbReference type="InterPro" id="IPR058473">
    <property type="entry name" value="DUF8159"/>
</dbReference>
<evidence type="ECO:0000313" key="3">
    <source>
        <dbReference type="EMBL" id="RQG86759.1"/>
    </source>
</evidence>
<gene>
    <name evidence="3" type="ORF">EA462_16630</name>
</gene>
<sequence length="238" mass="26391">MSASVRRRHSVRFLSLIYFDSFVVPRVVGAADAFFTYWCDGSGRMAEPGNTKRGAQLTRRRALAVAGTVSLGTTAGCLDSIQSIGGSRTEIEPTEPDDGTDSEDDGNHVPTYGEFYYHLEDAGITVDELYHDTDDDDLILFYESDAETRDESDDEIAQIYVLFRDELVARGSDVSHMYTEVTDGFDEQVDGWGVNSEWAEDDLAGDAGPIDVWNAIVDTMVYEGDSDRYDLPEDSTDQ</sequence>
<feature type="region of interest" description="Disordered" evidence="1">
    <location>
        <begin position="84"/>
        <end position="107"/>
    </location>
</feature>
<dbReference type="AlphaFoldDB" id="A0A3N6LI42"/>
<dbReference type="Pfam" id="PF26490">
    <property type="entry name" value="DUF8159"/>
    <property type="match status" value="1"/>
</dbReference>
<reference evidence="3 4" key="1">
    <citation type="submission" date="2018-10" db="EMBL/GenBank/DDBJ databases">
        <title>Natrarchaeobius chitinivorans gen. nov., sp. nov., and Natrarchaeobius haloalkaliphilus sp. nov., alkaliphilic, chitin-utilizing haloarchaea from hypersaline alkaline lakes.</title>
        <authorList>
            <person name="Sorokin D.Y."/>
            <person name="Elcheninov A.G."/>
            <person name="Kostrikina N.A."/>
            <person name="Bale N.J."/>
            <person name="Sinninghe Damste J.S."/>
            <person name="Khijniak T.V."/>
            <person name="Kublanov I.V."/>
            <person name="Toshchakov S.V."/>
        </authorList>
    </citation>
    <scope>NUCLEOTIDE SEQUENCE [LARGE SCALE GENOMIC DNA]</scope>
    <source>
        <strain evidence="3 4">AArcht-Sl</strain>
    </source>
</reference>
<feature type="domain" description="DUF8159" evidence="2">
    <location>
        <begin position="111"/>
        <end position="224"/>
    </location>
</feature>
<proteinExistence type="predicted"/>
<protein>
    <recommendedName>
        <fullName evidence="2">DUF8159 domain-containing protein</fullName>
    </recommendedName>
</protein>
<accession>A0A3N6LI42</accession>
<evidence type="ECO:0000313" key="4">
    <source>
        <dbReference type="Proteomes" id="UP000273828"/>
    </source>
</evidence>
<name>A0A3N6LI42_9EURY</name>
<evidence type="ECO:0000256" key="1">
    <source>
        <dbReference type="SAM" id="MobiDB-lite"/>
    </source>
</evidence>
<comment type="caution">
    <text evidence="3">The sequence shown here is derived from an EMBL/GenBank/DDBJ whole genome shotgun (WGS) entry which is preliminary data.</text>
</comment>